<gene>
    <name evidence="1" type="ORF">SASPL_140802</name>
</gene>
<reference evidence="1" key="2">
    <citation type="submission" date="2020-08" db="EMBL/GenBank/DDBJ databases">
        <title>Plant Genome Project.</title>
        <authorList>
            <person name="Zhang R.-G."/>
        </authorList>
    </citation>
    <scope>NUCLEOTIDE SEQUENCE</scope>
    <source>
        <strain evidence="1">Huo1</strain>
        <tissue evidence="1">Leaf</tissue>
    </source>
</reference>
<dbReference type="AlphaFoldDB" id="A0A8X8ZBZ1"/>
<protein>
    <submittedName>
        <fullName evidence="1">Uncharacterized protein</fullName>
    </submittedName>
</protein>
<organism evidence="1">
    <name type="scientific">Salvia splendens</name>
    <name type="common">Scarlet sage</name>
    <dbReference type="NCBI Taxonomy" id="180675"/>
    <lineage>
        <taxon>Eukaryota</taxon>
        <taxon>Viridiplantae</taxon>
        <taxon>Streptophyta</taxon>
        <taxon>Embryophyta</taxon>
        <taxon>Tracheophyta</taxon>
        <taxon>Spermatophyta</taxon>
        <taxon>Magnoliopsida</taxon>
        <taxon>eudicotyledons</taxon>
        <taxon>Gunneridae</taxon>
        <taxon>Pentapetalae</taxon>
        <taxon>asterids</taxon>
        <taxon>lamiids</taxon>
        <taxon>Lamiales</taxon>
        <taxon>Lamiaceae</taxon>
        <taxon>Nepetoideae</taxon>
        <taxon>Mentheae</taxon>
        <taxon>Salviinae</taxon>
        <taxon>Salvia</taxon>
        <taxon>Salvia subgen. Calosphace</taxon>
        <taxon>core Calosphace</taxon>
    </lineage>
</organism>
<dbReference type="EMBL" id="PNBA02000015">
    <property type="protein sequence ID" value="KAG6399326.1"/>
    <property type="molecule type" value="Genomic_DNA"/>
</dbReference>
<accession>A0A8X8ZBZ1</accession>
<evidence type="ECO:0000313" key="1">
    <source>
        <dbReference type="EMBL" id="KAG6399326.1"/>
    </source>
</evidence>
<evidence type="ECO:0000313" key="2">
    <source>
        <dbReference type="Proteomes" id="UP000298416"/>
    </source>
</evidence>
<keyword evidence="2" id="KW-1185">Reference proteome</keyword>
<dbReference type="Proteomes" id="UP000298416">
    <property type="component" value="Unassembled WGS sequence"/>
</dbReference>
<name>A0A8X8ZBZ1_SALSN</name>
<reference evidence="1" key="1">
    <citation type="submission" date="2018-01" db="EMBL/GenBank/DDBJ databases">
        <authorList>
            <person name="Mao J.F."/>
        </authorList>
    </citation>
    <scope>NUCLEOTIDE SEQUENCE</scope>
    <source>
        <strain evidence="1">Huo1</strain>
        <tissue evidence="1">Leaf</tissue>
    </source>
</reference>
<sequence>MQALPNPKLRYKTVSMAVVVLHVCTVRRCRTTARSWKWKKMDCCCALPCGDNVTAFDPPVTTAGRFMHWLTWSNKVVTLDVKQRCFVESWRLPERVRYKEKRLVEYKGGLGLMCQGKDAEEMELWANPEKKMVVRVRADLDHPTFKHFCNNDIVFVTTADAEGGAFYNLSNSSVTKVQLPSHLRCPYRFHQRVFPFKSDVNIVHLKPVSTSKTT</sequence>
<comment type="caution">
    <text evidence="1">The sequence shown here is derived from an EMBL/GenBank/DDBJ whole genome shotgun (WGS) entry which is preliminary data.</text>
</comment>
<proteinExistence type="predicted"/>